<dbReference type="EMBL" id="FN554968">
    <property type="protein sequence ID" value="CBH11260.1"/>
    <property type="molecule type" value="Genomic_DNA"/>
</dbReference>
<dbReference type="RefSeq" id="XP_011773547.1">
    <property type="nucleotide sequence ID" value="XM_011775245.1"/>
</dbReference>
<organism evidence="1 2">
    <name type="scientific">Trypanosoma brucei gambiense (strain MHOM/CI/86/DAL972)</name>
    <dbReference type="NCBI Taxonomy" id="679716"/>
    <lineage>
        <taxon>Eukaryota</taxon>
        <taxon>Discoba</taxon>
        <taxon>Euglenozoa</taxon>
        <taxon>Kinetoplastea</taxon>
        <taxon>Metakinetoplastina</taxon>
        <taxon>Trypanosomatida</taxon>
        <taxon>Trypanosomatidae</taxon>
        <taxon>Trypanosoma</taxon>
    </lineage>
</organism>
<sequence>MTVFRFISEAVCSIFYSFQQEVAHMYHLLSFSAHYLILFLRCCDNMIYEFAFVLFSPSSLCTIFVVSKGRRVQQFAVHLLAALVRSHPFFFRLIDAPKLDHLLSCRLLFTPNK</sequence>
<dbReference type="AlphaFoldDB" id="C9ZPD2"/>
<gene>
    <name evidence="1" type="ORF">TbgDal_V3980</name>
</gene>
<reference evidence="2" key="1">
    <citation type="journal article" date="2010" name="PLoS Negl. Trop. Dis.">
        <title>The genome sequence of Trypanosoma brucei gambiense, causative agent of chronic human african trypanosomiasis.</title>
        <authorList>
            <person name="Jackson A.P."/>
            <person name="Sanders M."/>
            <person name="Berry A."/>
            <person name="McQuillan J."/>
            <person name="Aslett M.A."/>
            <person name="Quail M.A."/>
            <person name="Chukualim B."/>
            <person name="Capewell P."/>
            <person name="MacLeod A."/>
            <person name="Melville S.E."/>
            <person name="Gibson W."/>
            <person name="Barry J.D."/>
            <person name="Berriman M."/>
            <person name="Hertz-Fowler C."/>
        </authorList>
    </citation>
    <scope>NUCLEOTIDE SEQUENCE [LARGE SCALE GENOMIC DNA]</scope>
    <source>
        <strain evidence="2">MHOM/CI/86/DAL972</strain>
    </source>
</reference>
<dbReference type="Proteomes" id="UP000002316">
    <property type="component" value="Chromosome 5"/>
</dbReference>
<dbReference type="GeneID" id="23861401"/>
<protein>
    <submittedName>
        <fullName evidence="1">Uncharacterized protein</fullName>
    </submittedName>
</protein>
<evidence type="ECO:0000313" key="2">
    <source>
        <dbReference type="Proteomes" id="UP000002316"/>
    </source>
</evidence>
<proteinExistence type="predicted"/>
<evidence type="ECO:0000313" key="1">
    <source>
        <dbReference type="EMBL" id="CBH11260.1"/>
    </source>
</evidence>
<accession>C9ZPD2</accession>
<name>C9ZPD2_TRYB9</name>
<dbReference type="KEGG" id="tbg:TbgDal_V3980"/>